<protein>
    <submittedName>
        <fullName evidence="1">Uncharacterized protein</fullName>
    </submittedName>
</protein>
<comment type="caution">
    <text evidence="1">The sequence shown here is derived from an EMBL/GenBank/DDBJ whole genome shotgun (WGS) entry which is preliminary data.</text>
</comment>
<gene>
    <name evidence="1" type="ORF">BJ959_000738</name>
</gene>
<dbReference type="RefSeq" id="WP_153982519.1">
    <property type="nucleotide sequence ID" value="NZ_BAAANZ010000009.1"/>
</dbReference>
<proteinExistence type="predicted"/>
<dbReference type="EMBL" id="JACHBS010000001">
    <property type="protein sequence ID" value="MBB5617242.1"/>
    <property type="molecule type" value="Genomic_DNA"/>
</dbReference>
<evidence type="ECO:0000313" key="2">
    <source>
        <dbReference type="Proteomes" id="UP000552883"/>
    </source>
</evidence>
<accession>A0A840XFF5</accession>
<keyword evidence="2" id="KW-1185">Reference proteome</keyword>
<reference evidence="1 2" key="1">
    <citation type="submission" date="2020-08" db="EMBL/GenBank/DDBJ databases">
        <title>Sequencing the genomes of 1000 actinobacteria strains.</title>
        <authorList>
            <person name="Klenk H.-P."/>
        </authorList>
    </citation>
    <scope>NUCLEOTIDE SEQUENCE [LARGE SCALE GENOMIC DNA]</scope>
    <source>
        <strain evidence="1 2">DSM 23889</strain>
    </source>
</reference>
<organism evidence="1 2">
    <name type="scientific">Microcella frigidaquae</name>
    <dbReference type="NCBI Taxonomy" id="424758"/>
    <lineage>
        <taxon>Bacteria</taxon>
        <taxon>Bacillati</taxon>
        <taxon>Actinomycetota</taxon>
        <taxon>Actinomycetes</taxon>
        <taxon>Micrococcales</taxon>
        <taxon>Microbacteriaceae</taxon>
        <taxon>Microcella</taxon>
    </lineage>
</organism>
<evidence type="ECO:0000313" key="1">
    <source>
        <dbReference type="EMBL" id="MBB5617242.1"/>
    </source>
</evidence>
<dbReference type="AlphaFoldDB" id="A0A840XFF5"/>
<dbReference type="Proteomes" id="UP000552883">
    <property type="component" value="Unassembled WGS sequence"/>
</dbReference>
<name>A0A840XFF5_9MICO</name>
<sequence>MTAVNVEVETIEHLDFEQGCEMRVQQMIRVLGVWVCGPVSRPCGRPAVGIIRCRSCRVFGLTCEPHRAEALAPRQMVCTSCGAEGPGPEIYAFEPLRVSS</sequence>
<dbReference type="OrthoDB" id="9953559at2"/>